<feature type="transmembrane region" description="Helical" evidence="6">
    <location>
        <begin position="28"/>
        <end position="52"/>
    </location>
</feature>
<dbReference type="RefSeq" id="WP_313975002.1">
    <property type="nucleotide sequence ID" value="NZ_JASJOS010000001.1"/>
</dbReference>
<feature type="transmembrane region" description="Helical" evidence="6">
    <location>
        <begin position="160"/>
        <end position="182"/>
    </location>
</feature>
<feature type="transmembrane region" description="Helical" evidence="6">
    <location>
        <begin position="72"/>
        <end position="90"/>
    </location>
</feature>
<feature type="transmembrane region" description="Helical" evidence="6">
    <location>
        <begin position="288"/>
        <end position="307"/>
    </location>
</feature>
<dbReference type="AlphaFoldDB" id="A0AAE3QLG6"/>
<comment type="caution">
    <text evidence="7">The sequence shown here is derived from an EMBL/GenBank/DDBJ whole genome shotgun (WGS) entry which is preliminary data.</text>
</comment>
<dbReference type="Gene3D" id="1.10.357.140">
    <property type="entry name" value="UbiA prenyltransferase"/>
    <property type="match status" value="1"/>
</dbReference>
<keyword evidence="5 6" id="KW-0472">Membrane</keyword>
<evidence type="ECO:0000256" key="4">
    <source>
        <dbReference type="ARBA" id="ARBA00022989"/>
    </source>
</evidence>
<protein>
    <submittedName>
        <fullName evidence="7">Geranylgeranylglycerol-phosphate geranylgeranyltransferase</fullName>
    </submittedName>
</protein>
<dbReference type="Gene3D" id="1.20.120.1780">
    <property type="entry name" value="UbiA prenyltransferase"/>
    <property type="match status" value="1"/>
</dbReference>
<dbReference type="GO" id="GO:0016765">
    <property type="term" value="F:transferase activity, transferring alkyl or aryl (other than methyl) groups"/>
    <property type="evidence" value="ECO:0007669"/>
    <property type="project" value="InterPro"/>
</dbReference>
<proteinExistence type="predicted"/>
<dbReference type="PANTHER" id="PTHR42723">
    <property type="entry name" value="CHLOROPHYLL SYNTHASE"/>
    <property type="match status" value="1"/>
</dbReference>
<comment type="subcellular location">
    <subcellularLocation>
        <location evidence="1">Membrane</location>
        <topology evidence="1">Multi-pass membrane protein</topology>
    </subcellularLocation>
</comment>
<dbReference type="NCBIfam" id="NF009513">
    <property type="entry name" value="PRK12872.1-3"/>
    <property type="match status" value="1"/>
</dbReference>
<evidence type="ECO:0000256" key="6">
    <source>
        <dbReference type="SAM" id="Phobius"/>
    </source>
</evidence>
<accession>A0AAE3QLG6</accession>
<evidence type="ECO:0000256" key="5">
    <source>
        <dbReference type="ARBA" id="ARBA00023136"/>
    </source>
</evidence>
<dbReference type="Proteomes" id="UP001241110">
    <property type="component" value="Unassembled WGS sequence"/>
</dbReference>
<dbReference type="PANTHER" id="PTHR42723:SF1">
    <property type="entry name" value="CHLOROPHYLL SYNTHASE, CHLOROPLASTIC"/>
    <property type="match status" value="1"/>
</dbReference>
<keyword evidence="4 6" id="KW-1133">Transmembrane helix</keyword>
<evidence type="ECO:0000313" key="8">
    <source>
        <dbReference type="Proteomes" id="UP001241110"/>
    </source>
</evidence>
<dbReference type="InterPro" id="IPR044878">
    <property type="entry name" value="UbiA_sf"/>
</dbReference>
<dbReference type="GO" id="GO:0016020">
    <property type="term" value="C:membrane"/>
    <property type="evidence" value="ECO:0007669"/>
    <property type="project" value="UniProtKB-SubCell"/>
</dbReference>
<dbReference type="CDD" id="cd13961">
    <property type="entry name" value="PT_UbiA_DGGGPS"/>
    <property type="match status" value="1"/>
</dbReference>
<gene>
    <name evidence="7" type="ORF">QNI16_01295</name>
</gene>
<keyword evidence="3 6" id="KW-0812">Transmembrane</keyword>
<evidence type="ECO:0000256" key="2">
    <source>
        <dbReference type="ARBA" id="ARBA00022475"/>
    </source>
</evidence>
<feature type="transmembrane region" description="Helical" evidence="6">
    <location>
        <begin position="235"/>
        <end position="253"/>
    </location>
</feature>
<dbReference type="InterPro" id="IPR050475">
    <property type="entry name" value="Prenyltransferase_related"/>
</dbReference>
<evidence type="ECO:0000256" key="3">
    <source>
        <dbReference type="ARBA" id="ARBA00022692"/>
    </source>
</evidence>
<reference evidence="7" key="1">
    <citation type="submission" date="2023-05" db="EMBL/GenBank/DDBJ databases">
        <authorList>
            <person name="Zhang X."/>
        </authorList>
    </citation>
    <scope>NUCLEOTIDE SEQUENCE</scope>
    <source>
        <strain evidence="7">YF14B1</strain>
    </source>
</reference>
<sequence>MNPSYLRMHQSNQTFVVQLRKKRRSRQIILRALLRLIRFPNLMIVALTQYLVRVCLVGPKGEWWNHLIDVHLLGLAFSTLCIAAAGYIINDYYDIKIDTINKPRRVVVGRIMSRRQAIFAHSFLNFLGIGIGTLIGLRIGLVNFIAAFLLWLYSNQLKRLPFIGNFIVALLTAATLWVVVLYNPQNRLYVYTYSVFAFFITLIREIIKDMEDVRGDATFGCRTLPIVWGIRRTKLFLYFLILTFLITLYSFAPFLPDRLIWYFSLFILLPMLWFVWQLVRADTRSDFGYLSQICKLISVVGVVSMVFV</sequence>
<feature type="transmembrane region" description="Helical" evidence="6">
    <location>
        <begin position="259"/>
        <end position="276"/>
    </location>
</feature>
<name>A0AAE3QLG6_9BACT</name>
<keyword evidence="2" id="KW-1003">Cell membrane</keyword>
<feature type="transmembrane region" description="Helical" evidence="6">
    <location>
        <begin position="188"/>
        <end position="207"/>
    </location>
</feature>
<evidence type="ECO:0000313" key="7">
    <source>
        <dbReference type="EMBL" id="MDJ1479096.1"/>
    </source>
</evidence>
<dbReference type="EMBL" id="JASJOS010000001">
    <property type="protein sequence ID" value="MDJ1479096.1"/>
    <property type="molecule type" value="Genomic_DNA"/>
</dbReference>
<evidence type="ECO:0000256" key="1">
    <source>
        <dbReference type="ARBA" id="ARBA00004141"/>
    </source>
</evidence>
<organism evidence="7 8">
    <name type="scientific">Xanthocytophaga flava</name>
    <dbReference type="NCBI Taxonomy" id="3048013"/>
    <lineage>
        <taxon>Bacteria</taxon>
        <taxon>Pseudomonadati</taxon>
        <taxon>Bacteroidota</taxon>
        <taxon>Cytophagia</taxon>
        <taxon>Cytophagales</taxon>
        <taxon>Rhodocytophagaceae</taxon>
        <taxon>Xanthocytophaga</taxon>
    </lineage>
</organism>
<dbReference type="InterPro" id="IPR000537">
    <property type="entry name" value="UbiA_prenyltransferase"/>
</dbReference>
<dbReference type="Pfam" id="PF01040">
    <property type="entry name" value="UbiA"/>
    <property type="match status" value="1"/>
</dbReference>